<dbReference type="PANTHER" id="PTHR43976:SF16">
    <property type="entry name" value="SHORT-CHAIN DEHYDROGENASE_REDUCTASE FAMILY PROTEIN"/>
    <property type="match status" value="1"/>
</dbReference>
<evidence type="ECO:0000313" key="5">
    <source>
        <dbReference type="Proteomes" id="UP000242791"/>
    </source>
</evidence>
<dbReference type="SUPFAM" id="SSF51735">
    <property type="entry name" value="NAD(P)-binding Rossmann-fold domains"/>
    <property type="match status" value="1"/>
</dbReference>
<dbReference type="Pfam" id="PF00106">
    <property type="entry name" value="adh_short"/>
    <property type="match status" value="1"/>
</dbReference>
<dbReference type="Proteomes" id="UP000242791">
    <property type="component" value="Unassembled WGS sequence"/>
</dbReference>
<sequence>MTDNPTSPGSVPSHFPVHDGPRVWVISAGTSPIGISLARQLLSHGDIVVAGVPEPNPEREDPRSADFEALLGELFAQGVGCRDRMKPVVIDIRSAAPEDLIENWTHLVLGKPRERMMNECQIIVAEAINVFGRVDVLVCCTSQAVIGTVEELAASERTRLLVKDQFESNYFGPVNLIKAVLPQFRKQKNGHILVVGGITGHIGTPGLGVYCAAGWALEGFCDSLTYEIAPFNIRLTILQCSLEIGILTNLITSVPPILTAYSPSTNYAPLFRGIMNGLLSRLPNLQGSYSQSPEAAPEPNPSASPVSPSASSTTSTNTKSYTNNGTNPCAYACRQTEDTDADHDEEPISSSCNEPLSAPTVVSIYPPLSPAHLDVLIAETIHAITAIGGHENPPARHIVGAEGIEAVKEKLKTVTEELEDFIECSSAVDINVDPDAGSLRASGASGGGGRGGQGSNAGVRDEG</sequence>
<evidence type="ECO:0000313" key="4">
    <source>
        <dbReference type="EMBL" id="OJD21553.1"/>
    </source>
</evidence>
<dbReference type="STRING" id="1658174.A0A1J9PYZ5"/>
<evidence type="ECO:0000256" key="2">
    <source>
        <dbReference type="ARBA" id="ARBA00023002"/>
    </source>
</evidence>
<dbReference type="GO" id="GO:0016491">
    <property type="term" value="F:oxidoreductase activity"/>
    <property type="evidence" value="ECO:0007669"/>
    <property type="project" value="UniProtKB-KW"/>
</dbReference>
<protein>
    <recommendedName>
        <fullName evidence="6">Short chain dehydrogenase/reductase</fullName>
    </recommendedName>
</protein>
<keyword evidence="5" id="KW-1185">Reference proteome</keyword>
<dbReference type="Gene3D" id="3.40.50.720">
    <property type="entry name" value="NAD(P)-binding Rossmann-like Domain"/>
    <property type="match status" value="1"/>
</dbReference>
<evidence type="ECO:0000256" key="1">
    <source>
        <dbReference type="ARBA" id="ARBA00006484"/>
    </source>
</evidence>
<dbReference type="AlphaFoldDB" id="A0A1J9PYZ5"/>
<gene>
    <name evidence="4" type="ORF">ACJ73_07106</name>
</gene>
<evidence type="ECO:0000256" key="3">
    <source>
        <dbReference type="SAM" id="MobiDB-lite"/>
    </source>
</evidence>
<dbReference type="PANTHER" id="PTHR43976">
    <property type="entry name" value="SHORT CHAIN DEHYDROGENASE"/>
    <property type="match status" value="1"/>
</dbReference>
<dbReference type="EMBL" id="LGTZ01001370">
    <property type="protein sequence ID" value="OJD21553.1"/>
    <property type="molecule type" value="Genomic_DNA"/>
</dbReference>
<feature type="compositionally biased region" description="Low complexity" evidence="3">
    <location>
        <begin position="303"/>
        <end position="321"/>
    </location>
</feature>
<feature type="region of interest" description="Disordered" evidence="3">
    <location>
        <begin position="433"/>
        <end position="463"/>
    </location>
</feature>
<feature type="compositionally biased region" description="Gly residues" evidence="3">
    <location>
        <begin position="444"/>
        <end position="455"/>
    </location>
</feature>
<proteinExistence type="inferred from homology"/>
<evidence type="ECO:0008006" key="6">
    <source>
        <dbReference type="Google" id="ProtNLM"/>
    </source>
</evidence>
<organism evidence="4 5">
    <name type="scientific">Blastomyces percursus</name>
    <dbReference type="NCBI Taxonomy" id="1658174"/>
    <lineage>
        <taxon>Eukaryota</taxon>
        <taxon>Fungi</taxon>
        <taxon>Dikarya</taxon>
        <taxon>Ascomycota</taxon>
        <taxon>Pezizomycotina</taxon>
        <taxon>Eurotiomycetes</taxon>
        <taxon>Eurotiomycetidae</taxon>
        <taxon>Onygenales</taxon>
        <taxon>Ajellomycetaceae</taxon>
        <taxon>Blastomyces</taxon>
    </lineage>
</organism>
<dbReference type="OrthoDB" id="1933717at2759"/>
<dbReference type="InterPro" id="IPR051911">
    <property type="entry name" value="SDR_oxidoreductase"/>
</dbReference>
<feature type="region of interest" description="Disordered" evidence="3">
    <location>
        <begin position="287"/>
        <end position="321"/>
    </location>
</feature>
<dbReference type="InterPro" id="IPR036291">
    <property type="entry name" value="NAD(P)-bd_dom_sf"/>
</dbReference>
<dbReference type="VEuPathDB" id="FungiDB:ACJ73_07106"/>
<keyword evidence="2" id="KW-0560">Oxidoreductase</keyword>
<comment type="caution">
    <text evidence="4">The sequence shown here is derived from an EMBL/GenBank/DDBJ whole genome shotgun (WGS) entry which is preliminary data.</text>
</comment>
<accession>A0A1J9PYZ5</accession>
<reference evidence="4 5" key="1">
    <citation type="submission" date="2015-08" db="EMBL/GenBank/DDBJ databases">
        <title>Emmonsia species relationships and genome sequence.</title>
        <authorList>
            <person name="Cuomo C.A."/>
            <person name="Schwartz I.S."/>
            <person name="Kenyon C."/>
            <person name="De Hoog G.S."/>
            <person name="Govender N.P."/>
            <person name="Botha A."/>
            <person name="Moreno L."/>
            <person name="De Vries M."/>
            <person name="Munoz J.F."/>
            <person name="Stielow J.B."/>
        </authorList>
    </citation>
    <scope>NUCLEOTIDE SEQUENCE [LARGE SCALE GENOMIC DNA]</scope>
    <source>
        <strain evidence="4 5">EI222</strain>
    </source>
</reference>
<dbReference type="InterPro" id="IPR002347">
    <property type="entry name" value="SDR_fam"/>
</dbReference>
<name>A0A1J9PYZ5_9EURO</name>
<comment type="similarity">
    <text evidence="1">Belongs to the short-chain dehydrogenases/reductases (SDR) family.</text>
</comment>